<feature type="transmembrane region" description="Helical" evidence="3">
    <location>
        <begin position="234"/>
        <end position="253"/>
    </location>
</feature>
<feature type="region of interest" description="Disordered" evidence="2">
    <location>
        <begin position="355"/>
        <end position="382"/>
    </location>
</feature>
<dbReference type="InterPro" id="IPR020846">
    <property type="entry name" value="MFS_dom"/>
</dbReference>
<dbReference type="SUPFAM" id="SSF103473">
    <property type="entry name" value="MFS general substrate transporter"/>
    <property type="match status" value="1"/>
</dbReference>
<keyword evidence="6" id="KW-1185">Reference proteome</keyword>
<evidence type="ECO:0000256" key="1">
    <source>
        <dbReference type="ARBA" id="ARBA00004141"/>
    </source>
</evidence>
<reference evidence="5 6" key="1">
    <citation type="submission" date="2019-01" db="EMBL/GenBank/DDBJ databases">
        <title>A draft genome assembly of the solar-powered sea slug Elysia chlorotica.</title>
        <authorList>
            <person name="Cai H."/>
            <person name="Li Q."/>
            <person name="Fang X."/>
            <person name="Li J."/>
            <person name="Curtis N.E."/>
            <person name="Altenburger A."/>
            <person name="Shibata T."/>
            <person name="Feng M."/>
            <person name="Maeda T."/>
            <person name="Schwartz J.A."/>
            <person name="Shigenobu S."/>
            <person name="Lundholm N."/>
            <person name="Nishiyama T."/>
            <person name="Yang H."/>
            <person name="Hasebe M."/>
            <person name="Li S."/>
            <person name="Pierce S.K."/>
            <person name="Wang J."/>
        </authorList>
    </citation>
    <scope>NUCLEOTIDE SEQUENCE [LARGE SCALE GENOMIC DNA]</scope>
    <source>
        <strain evidence="5">EC2010</strain>
        <tissue evidence="5">Whole organism of an adult</tissue>
    </source>
</reference>
<dbReference type="InterPro" id="IPR036259">
    <property type="entry name" value="MFS_trans_sf"/>
</dbReference>
<dbReference type="Proteomes" id="UP000271974">
    <property type="component" value="Unassembled WGS sequence"/>
</dbReference>
<gene>
    <name evidence="5" type="ORF">EGW08_009437</name>
</gene>
<dbReference type="OrthoDB" id="2213137at2759"/>
<dbReference type="AlphaFoldDB" id="A0A433TMK1"/>
<feature type="domain" description="Major facilitator superfamily (MFS) profile" evidence="4">
    <location>
        <begin position="79"/>
        <end position="396"/>
    </location>
</feature>
<sequence length="396" mass="41602">MSTTEGSSQHTQSHNGHSPDGKKVDNGENEDNVDVPPSTETHNTKNGAVNGNAAAASADDDKLDGSVPWKAPDGGWGWVVVVCALMISLIVDGLTYTFGLFLGQFERAFNAPKSTVALASSLQVGIYLMIGPVVSALTNRYGCRVVIIAGSLIAAFAYLISSASENVVVLILTYGFLGGVGFGLMYLPSIVSVSVYFEEKRALATGIAVCGSGVGMFVLAPVTEWLLDAFNWRWTLVLLGGLILNGMVFGALVRPLWAAGPGEDVEDDDDQIIGSGGGGGVDDDTTNQFGSQRSRKGSVGSSTTGNSRKESSISRQQSVSSAGEPGNKDSNTEAGLALIPLMEGVESITVEVIEEPVSRKPKHPKKYSHDEDSAHLLKTQDEPVVNFSSSPAIVSF</sequence>
<evidence type="ECO:0000313" key="5">
    <source>
        <dbReference type="EMBL" id="RUS82817.1"/>
    </source>
</evidence>
<dbReference type="InterPro" id="IPR011701">
    <property type="entry name" value="MFS"/>
</dbReference>
<organism evidence="5 6">
    <name type="scientific">Elysia chlorotica</name>
    <name type="common">Eastern emerald elysia</name>
    <name type="synonym">Sea slug</name>
    <dbReference type="NCBI Taxonomy" id="188477"/>
    <lineage>
        <taxon>Eukaryota</taxon>
        <taxon>Metazoa</taxon>
        <taxon>Spiralia</taxon>
        <taxon>Lophotrochozoa</taxon>
        <taxon>Mollusca</taxon>
        <taxon>Gastropoda</taxon>
        <taxon>Heterobranchia</taxon>
        <taxon>Euthyneura</taxon>
        <taxon>Panpulmonata</taxon>
        <taxon>Sacoglossa</taxon>
        <taxon>Placobranchoidea</taxon>
        <taxon>Plakobranchidae</taxon>
        <taxon>Elysia</taxon>
    </lineage>
</organism>
<accession>A0A433TMK1</accession>
<evidence type="ECO:0000256" key="3">
    <source>
        <dbReference type="SAM" id="Phobius"/>
    </source>
</evidence>
<dbReference type="Pfam" id="PF07690">
    <property type="entry name" value="MFS_1"/>
    <property type="match status" value="1"/>
</dbReference>
<evidence type="ECO:0000259" key="4">
    <source>
        <dbReference type="PROSITE" id="PS50850"/>
    </source>
</evidence>
<keyword evidence="3" id="KW-1133">Transmembrane helix</keyword>
<dbReference type="GO" id="GO:0016020">
    <property type="term" value="C:membrane"/>
    <property type="evidence" value="ECO:0007669"/>
    <property type="project" value="UniProtKB-SubCell"/>
</dbReference>
<feature type="compositionally biased region" description="Basic and acidic residues" evidence="2">
    <location>
        <begin position="367"/>
        <end position="381"/>
    </location>
</feature>
<feature type="compositionally biased region" description="Basic and acidic residues" evidence="2">
    <location>
        <begin position="17"/>
        <end position="26"/>
    </location>
</feature>
<name>A0A433TMK1_ELYCH</name>
<evidence type="ECO:0000313" key="6">
    <source>
        <dbReference type="Proteomes" id="UP000271974"/>
    </source>
</evidence>
<feature type="transmembrane region" description="Helical" evidence="3">
    <location>
        <begin position="114"/>
        <end position="134"/>
    </location>
</feature>
<feature type="compositionally biased region" description="Polar residues" evidence="2">
    <location>
        <begin position="1"/>
        <end position="16"/>
    </location>
</feature>
<feature type="region of interest" description="Disordered" evidence="2">
    <location>
        <begin position="1"/>
        <end position="64"/>
    </location>
</feature>
<protein>
    <recommendedName>
        <fullName evidence="4">Major facilitator superfamily (MFS) profile domain-containing protein</fullName>
    </recommendedName>
</protein>
<comment type="subcellular location">
    <subcellularLocation>
        <location evidence="1">Membrane</location>
        <topology evidence="1">Multi-pass membrane protein</topology>
    </subcellularLocation>
</comment>
<feature type="transmembrane region" description="Helical" evidence="3">
    <location>
        <begin position="202"/>
        <end position="222"/>
    </location>
</feature>
<dbReference type="PROSITE" id="PS50850">
    <property type="entry name" value="MFS"/>
    <property type="match status" value="1"/>
</dbReference>
<dbReference type="InterPro" id="IPR050327">
    <property type="entry name" value="Proton-linked_MCT"/>
</dbReference>
<dbReference type="Gene3D" id="1.20.1250.20">
    <property type="entry name" value="MFS general substrate transporter like domains"/>
    <property type="match status" value="1"/>
</dbReference>
<dbReference type="PANTHER" id="PTHR11360">
    <property type="entry name" value="MONOCARBOXYLATE TRANSPORTER"/>
    <property type="match status" value="1"/>
</dbReference>
<feature type="transmembrane region" description="Helical" evidence="3">
    <location>
        <begin position="167"/>
        <end position="190"/>
    </location>
</feature>
<keyword evidence="3" id="KW-0472">Membrane</keyword>
<dbReference type="GO" id="GO:0008028">
    <property type="term" value="F:monocarboxylic acid transmembrane transporter activity"/>
    <property type="evidence" value="ECO:0007669"/>
    <property type="project" value="TreeGrafter"/>
</dbReference>
<feature type="compositionally biased region" description="Low complexity" evidence="2">
    <location>
        <begin position="46"/>
        <end position="57"/>
    </location>
</feature>
<feature type="transmembrane region" description="Helical" evidence="3">
    <location>
        <begin position="141"/>
        <end position="161"/>
    </location>
</feature>
<comment type="caution">
    <text evidence="5">The sequence shown here is derived from an EMBL/GenBank/DDBJ whole genome shotgun (WGS) entry which is preliminary data.</text>
</comment>
<feature type="transmembrane region" description="Helical" evidence="3">
    <location>
        <begin position="76"/>
        <end position="102"/>
    </location>
</feature>
<dbReference type="EMBL" id="RQTK01000270">
    <property type="protein sequence ID" value="RUS82817.1"/>
    <property type="molecule type" value="Genomic_DNA"/>
</dbReference>
<evidence type="ECO:0000256" key="2">
    <source>
        <dbReference type="SAM" id="MobiDB-lite"/>
    </source>
</evidence>
<keyword evidence="3" id="KW-0812">Transmembrane</keyword>
<dbReference type="PANTHER" id="PTHR11360:SF286">
    <property type="entry name" value="GH22266P"/>
    <property type="match status" value="1"/>
</dbReference>
<proteinExistence type="predicted"/>
<feature type="region of interest" description="Disordered" evidence="2">
    <location>
        <begin position="265"/>
        <end position="332"/>
    </location>
</feature>